<name>A0A6U0BSL5_9CHLO</name>
<sequence>MGLFTSSISSEERDRIRRACTQKATALVQCEKINGVAACVRLSSDYDYCRASRVNACAANADAFEKCTRRVVQHTGAPEDVPTCEKELKAMRKCLRGRGA</sequence>
<dbReference type="AlphaFoldDB" id="A0A6U0BSL5"/>
<dbReference type="EMBL" id="HBEW01008774">
    <property type="protein sequence ID" value="CAD8589259.1"/>
    <property type="molecule type" value="Transcribed_RNA"/>
</dbReference>
<gene>
    <name evidence="1" type="ORF">OMED0929_LOCUS7387</name>
</gene>
<proteinExistence type="predicted"/>
<organism evidence="1">
    <name type="scientific">Ostreococcus mediterraneus</name>
    <dbReference type="NCBI Taxonomy" id="1486918"/>
    <lineage>
        <taxon>Eukaryota</taxon>
        <taxon>Viridiplantae</taxon>
        <taxon>Chlorophyta</taxon>
        <taxon>Mamiellophyceae</taxon>
        <taxon>Mamiellales</taxon>
        <taxon>Bathycoccaceae</taxon>
        <taxon>Ostreococcus</taxon>
    </lineage>
</organism>
<evidence type="ECO:0000313" key="1">
    <source>
        <dbReference type="EMBL" id="CAD8589259.1"/>
    </source>
</evidence>
<accession>A0A6U0BSL5</accession>
<reference evidence="1" key="1">
    <citation type="submission" date="2021-01" db="EMBL/GenBank/DDBJ databases">
        <authorList>
            <person name="Corre E."/>
            <person name="Pelletier E."/>
            <person name="Niang G."/>
            <person name="Scheremetjew M."/>
            <person name="Finn R."/>
            <person name="Kale V."/>
            <person name="Holt S."/>
            <person name="Cochrane G."/>
            <person name="Meng A."/>
            <person name="Brown T."/>
            <person name="Cohen L."/>
        </authorList>
    </citation>
    <scope>NUCLEOTIDE SEQUENCE</scope>
    <source>
        <strain evidence="1">Clade-D-RCC2572</strain>
    </source>
</reference>
<protein>
    <submittedName>
        <fullName evidence="1">Uncharacterized protein</fullName>
    </submittedName>
</protein>